<dbReference type="Pfam" id="PF17164">
    <property type="entry name" value="DUF5122"/>
    <property type="match status" value="2"/>
</dbReference>
<proteinExistence type="predicted"/>
<dbReference type="Proteomes" id="UP000249046">
    <property type="component" value="Unassembled WGS sequence"/>
</dbReference>
<dbReference type="InterPro" id="IPR013431">
    <property type="entry name" value="Delta_60_rpt"/>
</dbReference>
<dbReference type="EMBL" id="QFPO01000013">
    <property type="protein sequence ID" value="PZQ12287.1"/>
    <property type="molecule type" value="Genomic_DNA"/>
</dbReference>
<protein>
    <recommendedName>
        <fullName evidence="3">Delta-60 repeat domain-containing protein</fullName>
    </recommendedName>
</protein>
<evidence type="ECO:0000313" key="2">
    <source>
        <dbReference type="Proteomes" id="UP000249046"/>
    </source>
</evidence>
<dbReference type="Gene3D" id="2.80.10.50">
    <property type="match status" value="2"/>
</dbReference>
<reference evidence="1 2" key="1">
    <citation type="submission" date="2017-08" db="EMBL/GenBank/DDBJ databases">
        <title>Infants hospitalized years apart are colonized by the same room-sourced microbial strains.</title>
        <authorList>
            <person name="Brooks B."/>
            <person name="Olm M.R."/>
            <person name="Firek B.A."/>
            <person name="Baker R."/>
            <person name="Thomas B.C."/>
            <person name="Morowitz M.J."/>
            <person name="Banfield J.F."/>
        </authorList>
    </citation>
    <scope>NUCLEOTIDE SEQUENCE [LARGE SCALE GENOMIC DNA]</scope>
    <source>
        <strain evidence="1">S2_005_003_R2_42</strain>
    </source>
</reference>
<evidence type="ECO:0000313" key="1">
    <source>
        <dbReference type="EMBL" id="PZQ12287.1"/>
    </source>
</evidence>
<evidence type="ECO:0008006" key="3">
    <source>
        <dbReference type="Google" id="ProtNLM"/>
    </source>
</evidence>
<accession>A0A2W5LY39</accession>
<organism evidence="1 2">
    <name type="scientific">Rhodanobacter denitrificans</name>
    <dbReference type="NCBI Taxonomy" id="666685"/>
    <lineage>
        <taxon>Bacteria</taxon>
        <taxon>Pseudomonadati</taxon>
        <taxon>Pseudomonadota</taxon>
        <taxon>Gammaproteobacteria</taxon>
        <taxon>Lysobacterales</taxon>
        <taxon>Rhodanobacteraceae</taxon>
        <taxon>Rhodanobacter</taxon>
    </lineage>
</organism>
<sequence length="404" mass="41729">MLAGLASMDAGVDAAFVRLDAGGVPDPGFGSTGDGRVLADLAPVYPHGDVHLARALDGRLPYLAHAPNLAAAIVGRLHGDGMVDTSFNGSGHRFLGPGFFVDGGIGVQLSRILPDADGGVLVLGAAISMTSTAVVQTCQAVGRLTANGATDIRFGNGRGSLCMAPLRPGQPDRAMAYDGVLLADGRIVLAGVAERAGGSGLDMSVVRLLPDGRLDSSFGPGHDGWAYVGFDQGGDMTDSAFAVTVDAVGRILLAGIVQRPTNWEIGVARLLPSGDPDPAFGLDGRVLLGYAQYGYLPTSFSVYALAGDRILVGGSTTDTLESYFQGFAAVLTSSGRIDPRFGEAGLFVHDAFGAPAAGVMQTVRVMLDGDHLYLVGDLHDPQTSATTDFAATRYLLPLFDSDFE</sequence>
<comment type="caution">
    <text evidence="1">The sequence shown here is derived from an EMBL/GenBank/DDBJ whole genome shotgun (WGS) entry which is preliminary data.</text>
</comment>
<gene>
    <name evidence="1" type="ORF">DI564_13445</name>
</gene>
<dbReference type="NCBIfam" id="TIGR02608">
    <property type="entry name" value="delta_60_rpt"/>
    <property type="match status" value="4"/>
</dbReference>
<name>A0A2W5LY39_9GAMM</name>
<dbReference type="AlphaFoldDB" id="A0A2W5LY39"/>